<comment type="caution">
    <text evidence="5">The sequence shown here is derived from an EMBL/GenBank/DDBJ whole genome shotgun (WGS) entry which is preliminary data.</text>
</comment>
<evidence type="ECO:0000313" key="6">
    <source>
        <dbReference type="Proteomes" id="UP001497623"/>
    </source>
</evidence>
<evidence type="ECO:0000313" key="5">
    <source>
        <dbReference type="EMBL" id="CAL4245617.1"/>
    </source>
</evidence>
<dbReference type="CDD" id="cd15845">
    <property type="entry name" value="SNARE_syntaxin16"/>
    <property type="match status" value="1"/>
</dbReference>
<reference evidence="5 6" key="1">
    <citation type="submission" date="2024-05" db="EMBL/GenBank/DDBJ databases">
        <authorList>
            <person name="Wallberg A."/>
        </authorList>
    </citation>
    <scope>NUCLEOTIDE SEQUENCE [LARGE SCALE GENOMIC DNA]</scope>
</reference>
<feature type="domain" description="T-SNARE coiled-coil homology" evidence="4">
    <location>
        <begin position="100"/>
        <end position="162"/>
    </location>
</feature>
<comment type="subcellular location">
    <subcellularLocation>
        <location evidence="1">Membrane</location>
        <topology evidence="1">Single-pass type IV membrane protein</topology>
    </subcellularLocation>
</comment>
<dbReference type="InterPro" id="IPR000727">
    <property type="entry name" value="T_SNARE_dom"/>
</dbReference>
<dbReference type="SMART" id="SM00397">
    <property type="entry name" value="t_SNARE"/>
    <property type="match status" value="1"/>
</dbReference>
<dbReference type="Proteomes" id="UP001497623">
    <property type="component" value="Unassembled WGS sequence"/>
</dbReference>
<dbReference type="Gene3D" id="1.20.5.110">
    <property type="match status" value="1"/>
</dbReference>
<dbReference type="InterPro" id="IPR006012">
    <property type="entry name" value="Syntaxin/epimorphin_CS"/>
</dbReference>
<dbReference type="GO" id="GO:0012505">
    <property type="term" value="C:endomembrane system"/>
    <property type="evidence" value="ECO:0007669"/>
    <property type="project" value="TreeGrafter"/>
</dbReference>
<keyword evidence="6" id="KW-1185">Reference proteome</keyword>
<dbReference type="PROSITE" id="PS00914">
    <property type="entry name" value="SYNTAXIN"/>
    <property type="match status" value="1"/>
</dbReference>
<evidence type="ECO:0000256" key="2">
    <source>
        <dbReference type="ARBA" id="ARBA00009063"/>
    </source>
</evidence>
<evidence type="ECO:0000259" key="4">
    <source>
        <dbReference type="PROSITE" id="PS50192"/>
    </source>
</evidence>
<proteinExistence type="inferred from homology"/>
<protein>
    <recommendedName>
        <fullName evidence="4">t-SNARE coiled-coil homology domain-containing protein</fullName>
    </recommendedName>
</protein>
<dbReference type="GO" id="GO:0048278">
    <property type="term" value="P:vesicle docking"/>
    <property type="evidence" value="ECO:0007669"/>
    <property type="project" value="TreeGrafter"/>
</dbReference>
<dbReference type="GO" id="GO:0005484">
    <property type="term" value="F:SNAP receptor activity"/>
    <property type="evidence" value="ECO:0007669"/>
    <property type="project" value="InterPro"/>
</dbReference>
<accession>A0AAV2SUE2</accession>
<evidence type="ECO:0000256" key="3">
    <source>
        <dbReference type="SAM" id="Phobius"/>
    </source>
</evidence>
<evidence type="ECO:0000256" key="1">
    <source>
        <dbReference type="ARBA" id="ARBA00004211"/>
    </source>
</evidence>
<dbReference type="PROSITE" id="PS50192">
    <property type="entry name" value="T_SNARE"/>
    <property type="match status" value="1"/>
</dbReference>
<dbReference type="GO" id="GO:0000149">
    <property type="term" value="F:SNARE binding"/>
    <property type="evidence" value="ECO:0007669"/>
    <property type="project" value="TreeGrafter"/>
</dbReference>
<dbReference type="EMBL" id="CAXKWB010140019">
    <property type="protein sequence ID" value="CAL4245617.1"/>
    <property type="molecule type" value="Genomic_DNA"/>
</dbReference>
<feature type="non-terminal residue" evidence="5">
    <location>
        <position position="1"/>
    </location>
</feature>
<dbReference type="GO" id="GO:0006906">
    <property type="term" value="P:vesicle fusion"/>
    <property type="evidence" value="ECO:0007669"/>
    <property type="project" value="TreeGrafter"/>
</dbReference>
<dbReference type="Pfam" id="PF05739">
    <property type="entry name" value="SNARE"/>
    <property type="match status" value="1"/>
</dbReference>
<name>A0AAV2SUE2_MEGNR</name>
<comment type="similarity">
    <text evidence="2">Belongs to the syntaxin family.</text>
</comment>
<organism evidence="5 6">
    <name type="scientific">Meganyctiphanes norvegica</name>
    <name type="common">Northern krill</name>
    <name type="synonym">Thysanopoda norvegica</name>
    <dbReference type="NCBI Taxonomy" id="48144"/>
    <lineage>
        <taxon>Eukaryota</taxon>
        <taxon>Metazoa</taxon>
        <taxon>Ecdysozoa</taxon>
        <taxon>Arthropoda</taxon>
        <taxon>Crustacea</taxon>
        <taxon>Multicrustacea</taxon>
        <taxon>Malacostraca</taxon>
        <taxon>Eumalacostraca</taxon>
        <taxon>Eucarida</taxon>
        <taxon>Euphausiacea</taxon>
        <taxon>Euphausiidae</taxon>
        <taxon>Meganyctiphanes</taxon>
    </lineage>
</organism>
<gene>
    <name evidence="5" type="ORF">MNOR_LOCUS41073</name>
</gene>
<dbReference type="AlphaFoldDB" id="A0AAV2SUE2"/>
<dbReference type="SUPFAM" id="SSF47661">
    <property type="entry name" value="t-snare proteins"/>
    <property type="match status" value="1"/>
</dbReference>
<keyword evidence="3" id="KW-0472">Membrane</keyword>
<dbReference type="PANTHER" id="PTHR19957">
    <property type="entry name" value="SYNTAXIN"/>
    <property type="match status" value="1"/>
</dbReference>
<dbReference type="GO" id="GO:0031201">
    <property type="term" value="C:SNARE complex"/>
    <property type="evidence" value="ECO:0007669"/>
    <property type="project" value="TreeGrafter"/>
</dbReference>
<dbReference type="InterPro" id="IPR010989">
    <property type="entry name" value="SNARE"/>
</dbReference>
<feature type="transmembrane region" description="Helical" evidence="3">
    <location>
        <begin position="171"/>
        <end position="191"/>
    </location>
</feature>
<keyword evidence="3" id="KW-1133">Transmembrane helix</keyword>
<dbReference type="GO" id="GO:0006886">
    <property type="term" value="P:intracellular protein transport"/>
    <property type="evidence" value="ECO:0007669"/>
    <property type="project" value="InterPro"/>
</dbReference>
<dbReference type="InterPro" id="IPR045242">
    <property type="entry name" value="Syntaxin"/>
</dbReference>
<keyword evidence="3" id="KW-0812">Transmembrane</keyword>
<sequence length="194" mass="22340">SLERCQSLMVQVQHMGSRGREEKLNRNVVRAMAYSMTEVKNNFMRTCAEYTKYVNNRNSTSSFIHDGGGDIDNHYGTFEASEQRNEQWTQEQMLFLEDNSLMVEERDRGVQNVLKSTLELNQLFKDVAQLVLEQGTVMDRIDSNVEHSALKVESGVQQLRKAENHQRKNRNMVCILVLAGLIVLFIILTLIKKS</sequence>